<evidence type="ECO:0000313" key="7">
    <source>
        <dbReference type="Proteomes" id="UP000549394"/>
    </source>
</evidence>
<comment type="caution">
    <text evidence="6">The sequence shown here is derived from an EMBL/GenBank/DDBJ whole genome shotgun (WGS) entry which is preliminary data.</text>
</comment>
<dbReference type="InterPro" id="IPR010345">
    <property type="entry name" value="IL-17_fam"/>
</dbReference>
<keyword evidence="7" id="KW-1185">Reference proteome</keyword>
<organism evidence="6 7">
    <name type="scientific">Dimorphilus gyrociliatus</name>
    <dbReference type="NCBI Taxonomy" id="2664684"/>
    <lineage>
        <taxon>Eukaryota</taxon>
        <taxon>Metazoa</taxon>
        <taxon>Spiralia</taxon>
        <taxon>Lophotrochozoa</taxon>
        <taxon>Annelida</taxon>
        <taxon>Polychaeta</taxon>
        <taxon>Polychaeta incertae sedis</taxon>
        <taxon>Dinophilidae</taxon>
        <taxon>Dimorphilus</taxon>
    </lineage>
</organism>
<evidence type="ECO:0000256" key="3">
    <source>
        <dbReference type="ARBA" id="ARBA00022525"/>
    </source>
</evidence>
<feature type="signal peptide" evidence="5">
    <location>
        <begin position="1"/>
        <end position="22"/>
    </location>
</feature>
<comment type="similarity">
    <text evidence="2">Belongs to the IL-17 family.</text>
</comment>
<sequence length="194" mass="22230">MTFGIIETSTFVTCLLFSSVLCAPLWKDACLQLDPPNLQDTLAEYRAQYDVQPTSMNSYFSKSFGDYLVSENENVTCPKSLTDLQIELNKKKITTKPSTCPTYSVISYNEDRYPRSIKESLCRCTQTENNGCLTRTSQTDRRYECEAVYAEIVVLYKERGTCEGEFSKYVPSLYRQSMGCTCSYKMYLRANISF</sequence>
<feature type="chain" id="PRO_5029672348" evidence="5">
    <location>
        <begin position="23"/>
        <end position="194"/>
    </location>
</feature>
<dbReference type="GO" id="GO:0005125">
    <property type="term" value="F:cytokine activity"/>
    <property type="evidence" value="ECO:0007669"/>
    <property type="project" value="InterPro"/>
</dbReference>
<evidence type="ECO:0000256" key="4">
    <source>
        <dbReference type="ARBA" id="ARBA00022729"/>
    </source>
</evidence>
<evidence type="ECO:0000256" key="2">
    <source>
        <dbReference type="ARBA" id="ARBA00007236"/>
    </source>
</evidence>
<accession>A0A7I8VZI8</accession>
<dbReference type="InterPro" id="IPR029034">
    <property type="entry name" value="Cystine-knot_cytokine"/>
</dbReference>
<name>A0A7I8VZI8_9ANNE</name>
<dbReference type="Gene3D" id="2.10.90.10">
    <property type="entry name" value="Cystine-knot cytokines"/>
    <property type="match status" value="1"/>
</dbReference>
<reference evidence="6 7" key="1">
    <citation type="submission" date="2020-08" db="EMBL/GenBank/DDBJ databases">
        <authorList>
            <person name="Hejnol A."/>
        </authorList>
    </citation>
    <scope>NUCLEOTIDE SEQUENCE [LARGE SCALE GENOMIC DNA]</scope>
</reference>
<gene>
    <name evidence="6" type="ORF">DGYR_LOCUS9573</name>
</gene>
<dbReference type="AlphaFoldDB" id="A0A7I8VZI8"/>
<dbReference type="OrthoDB" id="9858224at2759"/>
<dbReference type="Proteomes" id="UP000549394">
    <property type="component" value="Unassembled WGS sequence"/>
</dbReference>
<dbReference type="SUPFAM" id="SSF57501">
    <property type="entry name" value="Cystine-knot cytokines"/>
    <property type="match status" value="1"/>
</dbReference>
<keyword evidence="4 5" id="KW-0732">Signal</keyword>
<dbReference type="Pfam" id="PF06083">
    <property type="entry name" value="IL17"/>
    <property type="match status" value="1"/>
</dbReference>
<proteinExistence type="inferred from homology"/>
<protein>
    <submittedName>
        <fullName evidence="6">Uncharacterized protein</fullName>
    </submittedName>
</protein>
<keyword evidence="3" id="KW-0964">Secreted</keyword>
<evidence type="ECO:0000256" key="5">
    <source>
        <dbReference type="SAM" id="SignalP"/>
    </source>
</evidence>
<dbReference type="EMBL" id="CAJFCJ010000014">
    <property type="protein sequence ID" value="CAD5121650.1"/>
    <property type="molecule type" value="Genomic_DNA"/>
</dbReference>
<dbReference type="GO" id="GO:0005576">
    <property type="term" value="C:extracellular region"/>
    <property type="evidence" value="ECO:0007669"/>
    <property type="project" value="UniProtKB-SubCell"/>
</dbReference>
<comment type="subcellular location">
    <subcellularLocation>
        <location evidence="1">Secreted</location>
    </subcellularLocation>
</comment>
<evidence type="ECO:0000256" key="1">
    <source>
        <dbReference type="ARBA" id="ARBA00004613"/>
    </source>
</evidence>
<evidence type="ECO:0000313" key="6">
    <source>
        <dbReference type="EMBL" id="CAD5121650.1"/>
    </source>
</evidence>